<feature type="coiled-coil region" evidence="6">
    <location>
        <begin position="1015"/>
        <end position="1042"/>
    </location>
</feature>
<evidence type="ECO:0000256" key="7">
    <source>
        <dbReference type="SAM" id="MobiDB-lite"/>
    </source>
</evidence>
<feature type="region of interest" description="Disordered" evidence="7">
    <location>
        <begin position="2456"/>
        <end position="2478"/>
    </location>
</feature>
<dbReference type="Pfam" id="PF00435">
    <property type="entry name" value="Spectrin"/>
    <property type="match status" value="1"/>
</dbReference>
<dbReference type="GO" id="GO:0005737">
    <property type="term" value="C:cytoplasm"/>
    <property type="evidence" value="ECO:0007669"/>
    <property type="project" value="TreeGrafter"/>
</dbReference>
<dbReference type="GO" id="GO:0007097">
    <property type="term" value="P:nuclear migration"/>
    <property type="evidence" value="ECO:0007669"/>
    <property type="project" value="TreeGrafter"/>
</dbReference>
<evidence type="ECO:0000256" key="2">
    <source>
        <dbReference type="ARBA" id="ARBA00022692"/>
    </source>
</evidence>
<evidence type="ECO:0000256" key="3">
    <source>
        <dbReference type="ARBA" id="ARBA00022737"/>
    </source>
</evidence>
<comment type="caution">
    <text evidence="8">The sequence shown here is derived from an EMBL/GenBank/DDBJ whole genome shotgun (WGS) entry which is preliminary data.</text>
</comment>
<dbReference type="SUPFAM" id="SSF46966">
    <property type="entry name" value="Spectrin repeat"/>
    <property type="match status" value="18"/>
</dbReference>
<dbReference type="GO" id="GO:0008285">
    <property type="term" value="P:negative regulation of cell population proliferation"/>
    <property type="evidence" value="ECO:0007669"/>
    <property type="project" value="TreeGrafter"/>
</dbReference>
<evidence type="ECO:0000313" key="9">
    <source>
        <dbReference type="Proteomes" id="UP000440578"/>
    </source>
</evidence>
<feature type="coiled-coil region" evidence="6">
    <location>
        <begin position="2622"/>
        <end position="2649"/>
    </location>
</feature>
<feature type="coiled-coil region" evidence="6">
    <location>
        <begin position="1387"/>
        <end position="1424"/>
    </location>
</feature>
<feature type="coiled-coil region" evidence="6">
    <location>
        <begin position="1963"/>
        <end position="2004"/>
    </location>
</feature>
<protein>
    <submittedName>
        <fullName evidence="8">Nesprin-1</fullName>
    </submittedName>
</protein>
<evidence type="ECO:0000256" key="6">
    <source>
        <dbReference type="SAM" id="Coils"/>
    </source>
</evidence>
<feature type="coiled-coil region" evidence="6">
    <location>
        <begin position="2262"/>
        <end position="2326"/>
    </location>
</feature>
<dbReference type="GO" id="GO:0034993">
    <property type="term" value="C:meiotic nuclear membrane microtubule tethering complex"/>
    <property type="evidence" value="ECO:0007669"/>
    <property type="project" value="TreeGrafter"/>
</dbReference>
<dbReference type="SMART" id="SM00150">
    <property type="entry name" value="SPEC"/>
    <property type="match status" value="17"/>
</dbReference>
<dbReference type="PANTHER" id="PTHR47535">
    <property type="entry name" value="MUSCLE-SPECIFIC PROTEIN 300 KDA, ISOFORM G"/>
    <property type="match status" value="1"/>
</dbReference>
<feature type="coiled-coil region" evidence="6">
    <location>
        <begin position="2524"/>
        <end position="2551"/>
    </location>
</feature>
<keyword evidence="5" id="KW-0472">Membrane</keyword>
<dbReference type="InterPro" id="IPR052403">
    <property type="entry name" value="LINC-complex_assoc"/>
</dbReference>
<feature type="region of interest" description="Disordered" evidence="7">
    <location>
        <begin position="3180"/>
        <end position="3202"/>
    </location>
</feature>
<proteinExistence type="predicted"/>
<keyword evidence="2" id="KW-0812">Transmembrane</keyword>
<dbReference type="PANTHER" id="PTHR47535:SF1">
    <property type="entry name" value="NESPRIN-1"/>
    <property type="match status" value="1"/>
</dbReference>
<feature type="region of interest" description="Disordered" evidence="7">
    <location>
        <begin position="1694"/>
        <end position="1714"/>
    </location>
</feature>
<evidence type="ECO:0000256" key="4">
    <source>
        <dbReference type="ARBA" id="ARBA00022989"/>
    </source>
</evidence>
<feature type="coiled-coil region" evidence="6">
    <location>
        <begin position="900"/>
        <end position="927"/>
    </location>
</feature>
<feature type="coiled-coil region" evidence="6">
    <location>
        <begin position="1554"/>
        <end position="1595"/>
    </location>
</feature>
<dbReference type="CDD" id="cd00176">
    <property type="entry name" value="SPEC"/>
    <property type="match status" value="1"/>
</dbReference>
<keyword evidence="9" id="KW-1185">Reference proteome</keyword>
<dbReference type="GO" id="GO:0005640">
    <property type="term" value="C:nuclear outer membrane"/>
    <property type="evidence" value="ECO:0007669"/>
    <property type="project" value="TreeGrafter"/>
</dbReference>
<feature type="compositionally biased region" description="Basic and acidic residues" evidence="7">
    <location>
        <begin position="3181"/>
        <end position="3191"/>
    </location>
</feature>
<evidence type="ECO:0000256" key="5">
    <source>
        <dbReference type="ARBA" id="ARBA00023136"/>
    </source>
</evidence>
<dbReference type="GO" id="GO:0051015">
    <property type="term" value="F:actin filament binding"/>
    <property type="evidence" value="ECO:0007669"/>
    <property type="project" value="TreeGrafter"/>
</dbReference>
<feature type="coiled-coil region" evidence="6">
    <location>
        <begin position="616"/>
        <end position="643"/>
    </location>
</feature>
<dbReference type="OrthoDB" id="18740at2759"/>
<sequence length="3216" mass="361937">MSADRLEALCAEVSERQSQLAQQLGGGGGGLLQPLQARCQQLLSQLQEQAARTRQMAGEHEEYESRRAALLEWIEEAQRQLTENSAVVGQLSVLRERRRLLEELSDEWCRRSGELDSLLTLGERLYAHTGPLGRETVRAHNMSVRAGWERLSDALQAGCQRLDSCLQQFAEFSEQQEQLTRWLHDEIGAHQSLVTDVCSRAGELIAQTQDNSLQTFVTSIQALFDTIRTKSKEILEHLSECVRRHEELQTASRQQASWLAGQREQLAAADSVSGEPTAVQQRRDALQKVQSRLPQGRRQMKKIHDACVHTVLGTSEQGGAALQAAVTALDDDWKAFEQQCAAADTRLQEAADQWAEYERRHRELTAWCAEHEQLFSQLQLKATLDEKLEVLQRLQAARQAIVGREADVDQLIDCGNDLAQLSGLERINTQVKQVSTRYQELHMASQSLLTKWQNMVDDHRAYDEKLAETEAWLRDTPASEQADRGQHLVSSLCSLGERLFSGSSAAGRDLVRQQMRAAKEGWEARQAANRAAQQEAAARSRAEEACTEAISQVCSWLDGTERTLAAEPTSWLAAAELKAKLQKIKTAQSDEPHYRRLLDGVEPRCGLLPEPARAALQSATARLQAASADSRRQRERLETLLDQLSAHQELVRAHQDWHRTTDEQIKAVSGGMRLVCLPLLPEKWQAALQRELQQHQSGADQLLLAVQEAQHALQSRLGQWSACEAALESVVGWLNEAEATLKNHYTHKNTLEEKEEQLRRFRELSAGLHQQEARLDKLAADVQELSRSSGDNRMTFIVQQAVSRANNVQVMTKDLLSRYEEGVSQHRDYVQQYNAFLAEFSGYQEQFAAVQTAPVRRSTLKQSLQTVQQLLAGQPAVSRQLAAVSQLGERLYAATAPDGRQLLQGQLQQLQAAHDTLYDQLAATEKQLMLSDSKFSGYDESAAELRRWVDEARARVSQELELKATLDDKCDQLQSYRLLLHDLVSHQQAIADCREKASALPDRTDEVTRLLDGLAQQHQGMLETVQERVERYEAIVADHQQYTKAVLDAQEFLESTHSAIEMWGRAHGELVTIRANLDKLKQQLKAGLLEEAGRVTLVQTLGEKVIPNTSAQGQQNVRAQLESTEQEWQALSSSAEAAINGLQRVLDQWSRFEQMKDQWAAWLKETDMKLHAVNLKDTLQQKKDQLEELQAIQGEVRARELEIDALTDRAEELSSACSAGRQSQHGQIIAKYQQVAQTVQELVATWQQYVASHSDYSRQLSETSVWLKDVQSKLAYCSDLSATSQKELEAKLATVKDLLLYKDEGFKRVHAAVDLGHQVLRNTEPTGHQAISEQLTALQESWGSMATQMAETKSNLDEAIHRWAGFLEEIQRLKRSSDATGAVLQEAAQFQTTMAEKRAQLDRLKSLEESLRCEKYEVDSLKSKAAEMSASGNQAQAAAQAQQILNQYDQTADRIRLVLCLRREREEQYKHHRSWKQAFDEFQAWMSTVREKVPAVRQRSFGDRSAIEGVVAALDGILCKQSAGQLTLEHLVHTGDVMMASTSELGQKEIRQDVANAQSQFEEFFNDIRQQKRNLETIESQLKSYKEEYERYLRLAPGRRRPGQTAQDCDVCRSLESGGEDISRLQSTASGLLASHLEGYISQQLRHLASRHQVQVNLARDVERKLVAIADQHSEFEGALRRAADWMEEAREVIRGRSGSGSGSDGESDSGRQGVEQHLKAIQELIRNQDEGQTLVHQAASLGEKVLRNTHSSGREDVKQAMKDIQNDWDRFIKKLTNAKAQLETSLLQWSDAGSTYTRLQRWISDREARLQQVLEHKPRQRPSANKDQLASLGEKKAALRRTNSIMQDIVSFQPMIASVTSSSEGARGRRRHASEISDKYETLSRQARQAYERQKQLVEQHGAFIDAAGEFITWLQTARERRAKCAEPTGHRDALASRMTALKLLEADVSEGQSLLDSALELAKAALQVAEDEDDREVIEEQVAKLQAQMDDYRESVAATRELLESGVVKWTKYEERLKQCQAWISDKESEVQTYGGLHAGLQEKQTAVEAFQTLLSDMYEWQSTLDELNVSATLLLDNCADSRIANSVTQLTTKYNALQSLAKDVFRRLEVAHLEHKQHSALCHEIDEWMEKTREKLAETAPLTSRHSELLTKLHTVQSLRASVEQGQKKLRYAMELKERVIMNTAEGGGTRIEQDADTLSAEFDKLIADIMERKNELTAKIGELDEIFKANQTLTEALDDIDAKIQGDGDLLFSELNEKKTALEKYRALATEVQSLSNQVSQLRTTADAAEGEKALPEIVQTLERHRLTAAKVDDAIKVLEERAAQHERYAAAHTAAADWLKAARLGLQQASDATGAWDELNARLEANRTLTDTLPKGKSLLDDVVSQGEALQEVCPAGGHQSLAREAEALQVEYDSLCKLAASSEAALSRCVAAWSEFTALHDDLRSWLEKARDREPPAQTASAAPAVNGDDDQHLQTVKTLWSEVSERRRSVDRLADRCETLIELSGQPEVREQAVQLQADHAALLSRLQATLSQLERRCQSEREVTAARAELATWLERNRGTVADCRQLQLTAPQLTDNLHMLTLVSTRMTEGQHLLGALQTSYTAAAESRPAEAQQELTEDLTRLRAEYDQLAIELQQVSSEVKSRLQRWEETADTVSQLDTWLKELTTRLDAAPEPTADLAHLRATLERLTDAQKRLEARRPDLDSALEEATQLSAGTEPVASADGGPALLARAQDVRARWEAAEGRCRELVAKLQTEVEEFNEYNSSLHEAQKWLLQISYQLMGQNAQYISNREQTAAQIERHKEVMSEFESFSDSDSPPPISQEVMSEFESFSDSLRDLERRGHSQVERYEEVSPAIRQEVDKQLDNIRSSYSSLHATAQQINTRLLESLKKFEQYEALLESIGENLSARQRQLEQEVAEPIPDLETAKQRLEATRSLHNELQSEKSRLDTAVQICEAATASISRPSSPHDQPPDTVPERELQVRCQLELLIDQAQSRLAELQRTADGLQRLDEREDEVRRWAEQQARLVAELGRQRARLQPEPAAAELERLRELQRTLLEREASLDELDSGRMELAAEVPTESARQELARLAEQVAEVLNARTTAQSCVEEYTTALQNFRQWHRQTSDSLQAVDSQSSPADGRLRSLAELRRECDDQRQQLQQLEQLAEAARERLTEPEAQHVTSQVSGWDWEDGGTGGVCPYLV</sequence>
<keyword evidence="4" id="KW-1133">Transmembrane helix</keyword>
<comment type="subcellular location">
    <subcellularLocation>
        <location evidence="1">Membrane</location>
    </subcellularLocation>
</comment>
<dbReference type="EMBL" id="VIIS01001545">
    <property type="protein sequence ID" value="KAF0296652.1"/>
    <property type="molecule type" value="Genomic_DNA"/>
</dbReference>
<accession>A0A6A4W0N9</accession>
<dbReference type="InterPro" id="IPR002017">
    <property type="entry name" value="Spectrin_repeat"/>
</dbReference>
<feature type="coiled-coil region" evidence="6">
    <location>
        <begin position="734"/>
        <end position="788"/>
    </location>
</feature>
<gene>
    <name evidence="8" type="primary">SYNE1_3</name>
    <name evidence="8" type="ORF">FJT64_005879</name>
</gene>
<dbReference type="Gene3D" id="1.20.58.60">
    <property type="match status" value="13"/>
</dbReference>
<evidence type="ECO:0000256" key="1">
    <source>
        <dbReference type="ARBA" id="ARBA00004370"/>
    </source>
</evidence>
<organism evidence="8 9">
    <name type="scientific">Amphibalanus amphitrite</name>
    <name type="common">Striped barnacle</name>
    <name type="synonym">Balanus amphitrite</name>
    <dbReference type="NCBI Taxonomy" id="1232801"/>
    <lineage>
        <taxon>Eukaryota</taxon>
        <taxon>Metazoa</taxon>
        <taxon>Ecdysozoa</taxon>
        <taxon>Arthropoda</taxon>
        <taxon>Crustacea</taxon>
        <taxon>Multicrustacea</taxon>
        <taxon>Cirripedia</taxon>
        <taxon>Thoracica</taxon>
        <taxon>Thoracicalcarea</taxon>
        <taxon>Balanomorpha</taxon>
        <taxon>Balanoidea</taxon>
        <taxon>Balanidae</taxon>
        <taxon>Amphibalaninae</taxon>
        <taxon>Amphibalanus</taxon>
    </lineage>
</organism>
<reference evidence="8 9" key="1">
    <citation type="submission" date="2019-07" db="EMBL/GenBank/DDBJ databases">
        <title>Draft genome assembly of a fouling barnacle, Amphibalanus amphitrite (Darwin, 1854): The first reference genome for Thecostraca.</title>
        <authorList>
            <person name="Kim W."/>
        </authorList>
    </citation>
    <scope>NUCLEOTIDE SEQUENCE [LARGE SCALE GENOMIC DNA]</scope>
    <source>
        <strain evidence="8">SNU_AA5</strain>
        <tissue evidence="8">Soma without cirri and trophi</tissue>
    </source>
</reference>
<name>A0A6A4W0N9_AMPAM</name>
<feature type="coiled-coil region" evidence="6">
    <location>
        <begin position="1172"/>
        <end position="1216"/>
    </location>
</feature>
<keyword evidence="6" id="KW-0175">Coiled coil</keyword>
<evidence type="ECO:0000313" key="8">
    <source>
        <dbReference type="EMBL" id="KAF0296652.1"/>
    </source>
</evidence>
<dbReference type="InterPro" id="IPR018159">
    <property type="entry name" value="Spectrin/alpha-actinin"/>
</dbReference>
<keyword evidence="3" id="KW-0677">Repeat</keyword>
<dbReference type="Proteomes" id="UP000440578">
    <property type="component" value="Unassembled WGS sequence"/>
</dbReference>